<accession>A0A0A8YVL8</accession>
<sequence length="51" mass="5729">MYSASLHTCSRQLVVGEINVKIVGTLDQNGHLIVAQQVVILYMFNKLILTR</sequence>
<reference evidence="1" key="1">
    <citation type="submission" date="2014-09" db="EMBL/GenBank/DDBJ databases">
        <authorList>
            <person name="Magalhaes I.L.F."/>
            <person name="Oliveira U."/>
            <person name="Santos F.R."/>
            <person name="Vidigal T.H.D.A."/>
            <person name="Brescovit A.D."/>
            <person name="Santos A.J."/>
        </authorList>
    </citation>
    <scope>NUCLEOTIDE SEQUENCE</scope>
    <source>
        <tissue evidence="1">Shoot tissue taken approximately 20 cm above the soil surface</tissue>
    </source>
</reference>
<dbReference type="AlphaFoldDB" id="A0A0A8YVL8"/>
<proteinExistence type="predicted"/>
<evidence type="ECO:0000313" key="1">
    <source>
        <dbReference type="EMBL" id="JAD30616.1"/>
    </source>
</evidence>
<organism evidence="1">
    <name type="scientific">Arundo donax</name>
    <name type="common">Giant reed</name>
    <name type="synonym">Donax arundinaceus</name>
    <dbReference type="NCBI Taxonomy" id="35708"/>
    <lineage>
        <taxon>Eukaryota</taxon>
        <taxon>Viridiplantae</taxon>
        <taxon>Streptophyta</taxon>
        <taxon>Embryophyta</taxon>
        <taxon>Tracheophyta</taxon>
        <taxon>Spermatophyta</taxon>
        <taxon>Magnoliopsida</taxon>
        <taxon>Liliopsida</taxon>
        <taxon>Poales</taxon>
        <taxon>Poaceae</taxon>
        <taxon>PACMAD clade</taxon>
        <taxon>Arundinoideae</taxon>
        <taxon>Arundineae</taxon>
        <taxon>Arundo</taxon>
    </lineage>
</organism>
<reference evidence="1" key="2">
    <citation type="journal article" date="2015" name="Data Brief">
        <title>Shoot transcriptome of the giant reed, Arundo donax.</title>
        <authorList>
            <person name="Barrero R.A."/>
            <person name="Guerrero F.D."/>
            <person name="Moolhuijzen P."/>
            <person name="Goolsby J.A."/>
            <person name="Tidwell J."/>
            <person name="Bellgard S.E."/>
            <person name="Bellgard M.I."/>
        </authorList>
    </citation>
    <scope>NUCLEOTIDE SEQUENCE</scope>
    <source>
        <tissue evidence="1">Shoot tissue taken approximately 20 cm above the soil surface</tissue>
    </source>
</reference>
<name>A0A0A8YVL8_ARUDO</name>
<dbReference type="EMBL" id="GBRH01267279">
    <property type="protein sequence ID" value="JAD30616.1"/>
    <property type="molecule type" value="Transcribed_RNA"/>
</dbReference>
<protein>
    <submittedName>
        <fullName evidence="1">Uncharacterized protein</fullName>
    </submittedName>
</protein>